<evidence type="ECO:0000256" key="1">
    <source>
        <dbReference type="SAM" id="MobiDB-lite"/>
    </source>
</evidence>
<dbReference type="EMBL" id="BGPR01031031">
    <property type="protein sequence ID" value="GBO03869.1"/>
    <property type="molecule type" value="Genomic_DNA"/>
</dbReference>
<dbReference type="EMBL" id="BGPR01031053">
    <property type="protein sequence ID" value="GBO03909.1"/>
    <property type="molecule type" value="Genomic_DNA"/>
</dbReference>
<dbReference type="AlphaFoldDB" id="A0A4Y2TX96"/>
<evidence type="ECO:0000313" key="6">
    <source>
        <dbReference type="EMBL" id="GBO03977.1"/>
    </source>
</evidence>
<keyword evidence="2" id="KW-0812">Transmembrane</keyword>
<dbReference type="EMBL" id="BGPR01031101">
    <property type="protein sequence ID" value="GBO03977.1"/>
    <property type="molecule type" value="Genomic_DNA"/>
</dbReference>
<accession>A0A4Y2TX96</accession>
<protein>
    <submittedName>
        <fullName evidence="6">Uncharacterized protein</fullName>
    </submittedName>
</protein>
<gene>
    <name evidence="4" type="ORF">AVEN_20956_1</name>
    <name evidence="5" type="ORF">AVEN_220848_1</name>
    <name evidence="6" type="ORF">AVEN_62224_1</name>
    <name evidence="3" type="ORF">AVEN_95814_1</name>
</gene>
<name>A0A4Y2TX96_ARAVE</name>
<keyword evidence="7" id="KW-1185">Reference proteome</keyword>
<reference evidence="6 7" key="1">
    <citation type="journal article" date="2019" name="Sci. Rep.">
        <title>Orb-weaving spider Araneus ventricosus genome elucidates the spidroin gene catalogue.</title>
        <authorList>
            <person name="Kono N."/>
            <person name="Nakamura H."/>
            <person name="Ohtoshi R."/>
            <person name="Moran D.A.P."/>
            <person name="Shinohara A."/>
            <person name="Yoshida Y."/>
            <person name="Fujiwara M."/>
            <person name="Mori M."/>
            <person name="Tomita M."/>
            <person name="Arakawa K."/>
        </authorList>
    </citation>
    <scope>NUCLEOTIDE SEQUENCE [LARGE SCALE GENOMIC DNA]</scope>
</reference>
<dbReference type="Proteomes" id="UP000499080">
    <property type="component" value="Unassembled WGS sequence"/>
</dbReference>
<comment type="caution">
    <text evidence="6">The sequence shown here is derived from an EMBL/GenBank/DDBJ whole genome shotgun (WGS) entry which is preliminary data.</text>
</comment>
<evidence type="ECO:0000313" key="3">
    <source>
        <dbReference type="EMBL" id="GBO03869.1"/>
    </source>
</evidence>
<evidence type="ECO:0000313" key="7">
    <source>
        <dbReference type="Proteomes" id="UP000499080"/>
    </source>
</evidence>
<feature type="transmembrane region" description="Helical" evidence="2">
    <location>
        <begin position="21"/>
        <end position="42"/>
    </location>
</feature>
<evidence type="ECO:0000313" key="4">
    <source>
        <dbReference type="EMBL" id="GBO03909.1"/>
    </source>
</evidence>
<proteinExistence type="predicted"/>
<evidence type="ECO:0000256" key="2">
    <source>
        <dbReference type="SAM" id="Phobius"/>
    </source>
</evidence>
<dbReference type="EMBL" id="BGPR01031055">
    <property type="protein sequence ID" value="GBO03912.1"/>
    <property type="molecule type" value="Genomic_DNA"/>
</dbReference>
<keyword evidence="2" id="KW-1133">Transmembrane helix</keyword>
<sequence length="129" mass="13860">MATLCVIRTAHAPSSPGLLDIAVRFFMLGLFLFEIVIVGCPLSENGTFGRPEAVLGYNGTGYQKTGLSLVRSPKIISDISNFFPCHGSLKRAGVSAGSPACQQRTSRRNADKESRESSLSTTNVNIPER</sequence>
<feature type="region of interest" description="Disordered" evidence="1">
    <location>
        <begin position="91"/>
        <end position="129"/>
    </location>
</feature>
<organism evidence="6 7">
    <name type="scientific">Araneus ventricosus</name>
    <name type="common">Orbweaver spider</name>
    <name type="synonym">Epeira ventricosa</name>
    <dbReference type="NCBI Taxonomy" id="182803"/>
    <lineage>
        <taxon>Eukaryota</taxon>
        <taxon>Metazoa</taxon>
        <taxon>Ecdysozoa</taxon>
        <taxon>Arthropoda</taxon>
        <taxon>Chelicerata</taxon>
        <taxon>Arachnida</taxon>
        <taxon>Araneae</taxon>
        <taxon>Araneomorphae</taxon>
        <taxon>Entelegynae</taxon>
        <taxon>Araneoidea</taxon>
        <taxon>Araneidae</taxon>
        <taxon>Araneus</taxon>
    </lineage>
</organism>
<evidence type="ECO:0000313" key="5">
    <source>
        <dbReference type="EMBL" id="GBO03912.1"/>
    </source>
</evidence>
<keyword evidence="2" id="KW-0472">Membrane</keyword>
<feature type="compositionally biased region" description="Polar residues" evidence="1">
    <location>
        <begin position="117"/>
        <end position="129"/>
    </location>
</feature>